<sequence>MTSCTRNPAALAGADGADVEAVGKAIDTLDDSAPRLSPQAKWNCSNPKAMWAHAALRSALRKGLIERGPCEVCGAVHGEDDAVIHGHHEDYEKPLAVRWLCRLHHRQLHAADRDREVA</sequence>
<gene>
    <name evidence="1" type="ORF">SAMN05428963_11175</name>
</gene>
<dbReference type="Proteomes" id="UP000190135">
    <property type="component" value="Unassembled WGS sequence"/>
</dbReference>
<keyword evidence="2" id="KW-1185">Reference proteome</keyword>
<dbReference type="AlphaFoldDB" id="A0A1T4SJN0"/>
<organism evidence="1 2">
    <name type="scientific">Consotaella salsifontis</name>
    <dbReference type="NCBI Taxonomy" id="1365950"/>
    <lineage>
        <taxon>Bacteria</taxon>
        <taxon>Pseudomonadati</taxon>
        <taxon>Pseudomonadota</taxon>
        <taxon>Alphaproteobacteria</taxon>
        <taxon>Hyphomicrobiales</taxon>
        <taxon>Aurantimonadaceae</taxon>
        <taxon>Consotaella</taxon>
    </lineage>
</organism>
<proteinExistence type="predicted"/>
<reference evidence="1 2" key="1">
    <citation type="submission" date="2017-02" db="EMBL/GenBank/DDBJ databases">
        <authorList>
            <person name="Peterson S.W."/>
        </authorList>
    </citation>
    <scope>NUCLEOTIDE SEQUENCE [LARGE SCALE GENOMIC DNA]</scope>
    <source>
        <strain evidence="1 2">USBA 369</strain>
    </source>
</reference>
<dbReference type="EMBL" id="FUXL01000011">
    <property type="protein sequence ID" value="SKA28386.1"/>
    <property type="molecule type" value="Genomic_DNA"/>
</dbReference>
<dbReference type="RefSeq" id="WP_245319266.1">
    <property type="nucleotide sequence ID" value="NZ_FUXL01000011.1"/>
</dbReference>
<evidence type="ECO:0000313" key="2">
    <source>
        <dbReference type="Proteomes" id="UP000190135"/>
    </source>
</evidence>
<name>A0A1T4SJN0_9HYPH</name>
<protein>
    <submittedName>
        <fullName evidence="1">Uncharacterized protein</fullName>
    </submittedName>
</protein>
<dbReference type="STRING" id="1365950.SAMN05428963_11175"/>
<evidence type="ECO:0000313" key="1">
    <source>
        <dbReference type="EMBL" id="SKA28386.1"/>
    </source>
</evidence>
<accession>A0A1T4SJN0</accession>